<dbReference type="EMBL" id="OBMQ01000006">
    <property type="protein sequence ID" value="SOC11670.1"/>
    <property type="molecule type" value="Genomic_DNA"/>
</dbReference>
<dbReference type="Proteomes" id="UP000219636">
    <property type="component" value="Unassembled WGS sequence"/>
</dbReference>
<organism evidence="4 5">
    <name type="scientific">Ureibacillus xyleni</name>
    <dbReference type="NCBI Taxonomy" id="614648"/>
    <lineage>
        <taxon>Bacteria</taxon>
        <taxon>Bacillati</taxon>
        <taxon>Bacillota</taxon>
        <taxon>Bacilli</taxon>
        <taxon>Bacillales</taxon>
        <taxon>Caryophanaceae</taxon>
        <taxon>Ureibacillus</taxon>
    </lineage>
</organism>
<dbReference type="InterPro" id="IPR001638">
    <property type="entry name" value="Solute-binding_3/MltF_N"/>
</dbReference>
<proteinExistence type="predicted"/>
<dbReference type="Gene3D" id="3.40.190.10">
    <property type="entry name" value="Periplasmic binding protein-like II"/>
    <property type="match status" value="2"/>
</dbReference>
<evidence type="ECO:0000313" key="5">
    <source>
        <dbReference type="Proteomes" id="UP000219636"/>
    </source>
</evidence>
<dbReference type="AlphaFoldDB" id="A0A285ST20"/>
<name>A0A285ST20_9BACL</name>
<feature type="signal peptide" evidence="2">
    <location>
        <begin position="1"/>
        <end position="21"/>
    </location>
</feature>
<dbReference type="SMART" id="SM00062">
    <property type="entry name" value="PBPb"/>
    <property type="match status" value="1"/>
</dbReference>
<evidence type="ECO:0000313" key="4">
    <source>
        <dbReference type="EMBL" id="SOC11670.1"/>
    </source>
</evidence>
<dbReference type="PANTHER" id="PTHR35936:SF18">
    <property type="entry name" value="L-CYSTINE-BINDING PROTEIN TCYJ"/>
    <property type="match status" value="1"/>
</dbReference>
<dbReference type="Pfam" id="PF00497">
    <property type="entry name" value="SBP_bac_3"/>
    <property type="match status" value="1"/>
</dbReference>
<keyword evidence="5" id="KW-1185">Reference proteome</keyword>
<evidence type="ECO:0000259" key="3">
    <source>
        <dbReference type="SMART" id="SM00062"/>
    </source>
</evidence>
<dbReference type="PANTHER" id="PTHR35936">
    <property type="entry name" value="MEMBRANE-BOUND LYTIC MUREIN TRANSGLYCOSYLASE F"/>
    <property type="match status" value="1"/>
</dbReference>
<evidence type="ECO:0000256" key="2">
    <source>
        <dbReference type="SAM" id="SignalP"/>
    </source>
</evidence>
<feature type="chain" id="PRO_5038355247" evidence="2">
    <location>
        <begin position="22"/>
        <end position="287"/>
    </location>
</feature>
<feature type="domain" description="Solute-binding protein family 3/N-terminal" evidence="3">
    <location>
        <begin position="44"/>
        <end position="280"/>
    </location>
</feature>
<evidence type="ECO:0000256" key="1">
    <source>
        <dbReference type="ARBA" id="ARBA00022729"/>
    </source>
</evidence>
<accession>A0A285ST20</accession>
<dbReference type="RefSeq" id="WP_097073725.1">
    <property type="nucleotide sequence ID" value="NZ_OBMQ01000006.1"/>
</dbReference>
<sequence>MKFKRLGKLLAVGVASVSILAACGNSESDTTSEATAETKPEVQKVKVAFAQAAKPITYVDENGEPAGYDVDAMKLVDEYLEDYEFEFVPTTDEDLFIGVEQGKYDVGVKNAFFTEERTESFLYPQEFIGLSSAGLVLKADKADVKNLSDFASANYTLAPIAASSAQYTIVADYNEANPNNQVQLEAGEEFNLDVIQWVIEVRVDGAITIEAIYAAQVLNEEGPYYQFKDDLVYNEFSVIKTWPLFNKKHTEFAAAYDQAIAEIRASGELSKLMEHYYGKDLYPLLNN</sequence>
<keyword evidence="1 2" id="KW-0732">Signal</keyword>
<reference evidence="5" key="1">
    <citation type="submission" date="2017-08" db="EMBL/GenBank/DDBJ databases">
        <authorList>
            <person name="Varghese N."/>
            <person name="Submissions S."/>
        </authorList>
    </citation>
    <scope>NUCLEOTIDE SEQUENCE [LARGE SCALE GENOMIC DNA]</scope>
    <source>
        <strain evidence="5">JC22</strain>
    </source>
</reference>
<dbReference type="OrthoDB" id="8613538at2"/>
<protein>
    <submittedName>
        <fullName evidence="4">Amino acid ABC transporter substrate-binding protein (PAAT family)</fullName>
    </submittedName>
</protein>
<dbReference type="PROSITE" id="PS51257">
    <property type="entry name" value="PROKAR_LIPOPROTEIN"/>
    <property type="match status" value="1"/>
</dbReference>
<gene>
    <name evidence="4" type="ORF">SAMN05880501_106244</name>
</gene>
<dbReference type="SUPFAM" id="SSF53850">
    <property type="entry name" value="Periplasmic binding protein-like II"/>
    <property type="match status" value="1"/>
</dbReference>